<evidence type="ECO:0000256" key="4">
    <source>
        <dbReference type="SAM" id="Phobius"/>
    </source>
</evidence>
<dbReference type="PANTHER" id="PTHR36477:SF2">
    <property type="entry name" value="TRANSMEMBRANE PROTEIN 225B"/>
    <property type="match status" value="1"/>
</dbReference>
<comment type="subcellular location">
    <subcellularLocation>
        <location evidence="1">Membrane</location>
        <topology evidence="1">Multi-pass membrane protein</topology>
    </subcellularLocation>
</comment>
<feature type="transmembrane region" description="Helical" evidence="4">
    <location>
        <begin position="107"/>
        <end position="129"/>
    </location>
</feature>
<evidence type="ECO:0000256" key="1">
    <source>
        <dbReference type="ARBA" id="ARBA00004141"/>
    </source>
</evidence>
<dbReference type="PANTHER" id="PTHR36477">
    <property type="entry name" value="TRANSMEMBRANE PROTEIN 225"/>
    <property type="match status" value="1"/>
</dbReference>
<sequence length="216" mass="24251">MPTVGDNDVRRVTWAVALTSLGFLLMLLVSVFPFWVRLVKEESQEVFFSGLFENCFWTKCWEPRPLSVYVVLGRVFLLSAVVFSFLTVVVIVSFASDLFPRTWKHNLVSAFISFLTGACAFLALLLHALEIQSLRMKPAPPRFSVQWPYYALGLGILLFVVAGTICLVRETTCFCCRLLLIPQNPEDIQGLSHLESLGGALSSIQKETLLKEETVI</sequence>
<dbReference type="Ensembl" id="ENSCWAT00000018580.1">
    <property type="protein sequence ID" value="ENSCWAP00000017136.1"/>
    <property type="gene ID" value="ENSCWAG00000013216.1"/>
</dbReference>
<reference evidence="6" key="1">
    <citation type="submission" date="2025-08" db="UniProtKB">
        <authorList>
            <consortium name="Ensembl"/>
        </authorList>
    </citation>
    <scope>IDENTIFICATION</scope>
</reference>
<feature type="domain" description="Transmembrane protein 225" evidence="5">
    <location>
        <begin position="17"/>
        <end position="170"/>
    </location>
</feature>
<dbReference type="Gene3D" id="1.20.140.150">
    <property type="match status" value="1"/>
</dbReference>
<organism evidence="6 7">
    <name type="scientific">Catagonus wagneri</name>
    <name type="common">Chacoan peccary</name>
    <dbReference type="NCBI Taxonomy" id="51154"/>
    <lineage>
        <taxon>Eukaryota</taxon>
        <taxon>Metazoa</taxon>
        <taxon>Chordata</taxon>
        <taxon>Craniata</taxon>
        <taxon>Vertebrata</taxon>
        <taxon>Euteleostomi</taxon>
        <taxon>Mammalia</taxon>
        <taxon>Eutheria</taxon>
        <taxon>Laurasiatheria</taxon>
        <taxon>Artiodactyla</taxon>
        <taxon>Suina</taxon>
        <taxon>Tayassuidae</taxon>
        <taxon>Catagonus</taxon>
    </lineage>
</organism>
<evidence type="ECO:0000259" key="5">
    <source>
        <dbReference type="Pfam" id="PF25452"/>
    </source>
</evidence>
<keyword evidence="3 4" id="KW-0472">Membrane</keyword>
<dbReference type="InterPro" id="IPR057351">
    <property type="entry name" value="TM225_dom"/>
</dbReference>
<dbReference type="InterPro" id="IPR033542">
    <property type="entry name" value="TM225"/>
</dbReference>
<evidence type="ECO:0000256" key="2">
    <source>
        <dbReference type="ARBA" id="ARBA00022692"/>
    </source>
</evidence>
<evidence type="ECO:0000313" key="6">
    <source>
        <dbReference type="Ensembl" id="ENSCWAP00000017136.1"/>
    </source>
</evidence>
<keyword evidence="2 4" id="KW-0812">Transmembrane</keyword>
<keyword evidence="7" id="KW-1185">Reference proteome</keyword>
<feature type="transmembrane region" description="Helical" evidence="4">
    <location>
        <begin position="149"/>
        <end position="168"/>
    </location>
</feature>
<dbReference type="AlphaFoldDB" id="A0A8C3WP90"/>
<gene>
    <name evidence="6" type="primary">TMEM225B</name>
</gene>
<proteinExistence type="predicted"/>
<keyword evidence="4" id="KW-1133">Transmembrane helix</keyword>
<reference evidence="6" key="2">
    <citation type="submission" date="2025-09" db="UniProtKB">
        <authorList>
            <consortium name="Ensembl"/>
        </authorList>
    </citation>
    <scope>IDENTIFICATION</scope>
</reference>
<dbReference type="Pfam" id="PF25452">
    <property type="entry name" value="TM225"/>
    <property type="match status" value="1"/>
</dbReference>
<evidence type="ECO:0000256" key="3">
    <source>
        <dbReference type="ARBA" id="ARBA00023136"/>
    </source>
</evidence>
<dbReference type="GO" id="GO:0016020">
    <property type="term" value="C:membrane"/>
    <property type="evidence" value="ECO:0007669"/>
    <property type="project" value="UniProtKB-SubCell"/>
</dbReference>
<feature type="transmembrane region" description="Helical" evidence="4">
    <location>
        <begin position="71"/>
        <end position="95"/>
    </location>
</feature>
<evidence type="ECO:0000313" key="7">
    <source>
        <dbReference type="Proteomes" id="UP000694540"/>
    </source>
</evidence>
<name>A0A8C3WP90_9CETA</name>
<feature type="transmembrane region" description="Helical" evidence="4">
    <location>
        <begin position="12"/>
        <end position="36"/>
    </location>
</feature>
<accession>A0A8C3WP90</accession>
<dbReference type="Proteomes" id="UP000694540">
    <property type="component" value="Unplaced"/>
</dbReference>
<protein>
    <submittedName>
        <fullName evidence="6">Transmembrane protein 225B</fullName>
    </submittedName>
</protein>
<dbReference type="GeneTree" id="ENSGT00510000055200"/>